<proteinExistence type="predicted"/>
<name>A0A6G1T7B1_ACIAM</name>
<feature type="non-terminal residue" evidence="1">
    <location>
        <position position="1"/>
    </location>
</feature>
<comment type="caution">
    <text evidence="1">The sequence shown here is derived from an EMBL/GenBank/DDBJ whole genome shotgun (WGS) entry which is preliminary data.</text>
</comment>
<gene>
    <name evidence="1" type="ORF">GFB69_12610</name>
</gene>
<evidence type="ECO:0000313" key="1">
    <source>
        <dbReference type="EMBL" id="MQL56508.1"/>
    </source>
</evidence>
<organism evidence="1 2">
    <name type="scientific">Acidianus ambivalens</name>
    <name type="common">Desulfurolobus ambivalens</name>
    <dbReference type="NCBI Taxonomy" id="2283"/>
    <lineage>
        <taxon>Archaea</taxon>
        <taxon>Thermoproteota</taxon>
        <taxon>Thermoprotei</taxon>
        <taxon>Sulfolobales</taxon>
        <taxon>Sulfolobaceae</taxon>
        <taxon>Acidianus</taxon>
    </lineage>
</organism>
<dbReference type="AlphaFoldDB" id="A0A6G1T7B1"/>
<evidence type="ECO:0000313" key="2">
    <source>
        <dbReference type="Proteomes" id="UP000474054"/>
    </source>
</evidence>
<dbReference type="EMBL" id="WHYS01000004">
    <property type="protein sequence ID" value="MQL56508.1"/>
    <property type="molecule type" value="Genomic_DNA"/>
</dbReference>
<sequence>LCKVRYDIPKRWQTSLGFSIVISFTYKVYKLHGLLETVGNGIAVIDEFQRLPDIYWSMISNWDKNGILVLVGSVTE</sequence>
<accession>A0A6G1T7B1</accession>
<dbReference type="Proteomes" id="UP000474054">
    <property type="component" value="Unassembled WGS sequence"/>
</dbReference>
<reference evidence="1 2" key="1">
    <citation type="submission" date="2019-10" db="EMBL/GenBank/DDBJ databases">
        <title>Comparative genomics of sulfur disproportionating microorganisms.</title>
        <authorList>
            <person name="Ward L.M."/>
            <person name="Bertran E."/>
            <person name="Johnston D."/>
        </authorList>
    </citation>
    <scope>NUCLEOTIDE SEQUENCE [LARGE SCALE GENOMIC DNA]</scope>
    <source>
        <strain evidence="1 2">DSM 3772</strain>
    </source>
</reference>
<protein>
    <submittedName>
        <fullName evidence="1">Uncharacterized protein</fullName>
    </submittedName>
</protein>